<reference evidence="2" key="1">
    <citation type="journal article" date="2019" name="Int. J. Syst. Evol. Microbiol.">
        <title>The Global Catalogue of Microorganisms (GCM) 10K type strain sequencing project: providing services to taxonomists for standard genome sequencing and annotation.</title>
        <authorList>
            <consortium name="The Broad Institute Genomics Platform"/>
            <consortium name="The Broad Institute Genome Sequencing Center for Infectious Disease"/>
            <person name="Wu L."/>
            <person name="Ma J."/>
        </authorList>
    </citation>
    <scope>NUCLEOTIDE SEQUENCE [LARGE SCALE GENOMIC DNA]</scope>
    <source>
        <strain evidence="2">CCUG 62974</strain>
    </source>
</reference>
<evidence type="ECO:0000313" key="1">
    <source>
        <dbReference type="EMBL" id="MFD0886208.1"/>
    </source>
</evidence>
<feature type="non-terminal residue" evidence="1">
    <location>
        <position position="90"/>
    </location>
</feature>
<dbReference type="Pfam" id="PF13469">
    <property type="entry name" value="Sulfotransfer_3"/>
    <property type="match status" value="1"/>
</dbReference>
<dbReference type="EMBL" id="JBHTHX010000544">
    <property type="protein sequence ID" value="MFD0886208.1"/>
    <property type="molecule type" value="Genomic_DNA"/>
</dbReference>
<proteinExistence type="predicted"/>
<dbReference type="SUPFAM" id="SSF52540">
    <property type="entry name" value="P-loop containing nucleoside triphosphate hydrolases"/>
    <property type="match status" value="1"/>
</dbReference>
<evidence type="ECO:0000313" key="2">
    <source>
        <dbReference type="Proteomes" id="UP001597024"/>
    </source>
</evidence>
<protein>
    <submittedName>
        <fullName evidence="1">Sulfotransferase</fullName>
    </submittedName>
</protein>
<dbReference type="Gene3D" id="3.40.50.300">
    <property type="entry name" value="P-loop containing nucleotide triphosphate hydrolases"/>
    <property type="match status" value="1"/>
</dbReference>
<keyword evidence="2" id="KW-1185">Reference proteome</keyword>
<organism evidence="1 2">
    <name type="scientific">Streptosporangium algeriense</name>
    <dbReference type="NCBI Taxonomy" id="1682748"/>
    <lineage>
        <taxon>Bacteria</taxon>
        <taxon>Bacillati</taxon>
        <taxon>Actinomycetota</taxon>
        <taxon>Actinomycetes</taxon>
        <taxon>Streptosporangiales</taxon>
        <taxon>Streptosporangiaceae</taxon>
        <taxon>Streptosporangium</taxon>
    </lineage>
</organism>
<gene>
    <name evidence="1" type="ORF">ACFQ08_16810</name>
</gene>
<comment type="caution">
    <text evidence="1">The sequence shown here is derived from an EMBL/GenBank/DDBJ whole genome shotgun (WGS) entry which is preliminary data.</text>
</comment>
<sequence length="90" mass="9629">MSDSLSPTRVVFLGGLGRSGTTLLERLLGEVPGVTPLGEVAHLWTRGVLANEDCGCGKPFGACPFWREVGTRAFGGWSEDLVRRVVTLGR</sequence>
<name>A0ABW3DU32_9ACTN</name>
<dbReference type="Proteomes" id="UP001597024">
    <property type="component" value="Unassembled WGS sequence"/>
</dbReference>
<dbReference type="InterPro" id="IPR027417">
    <property type="entry name" value="P-loop_NTPase"/>
</dbReference>
<accession>A0ABW3DU32</accession>